<feature type="compositionally biased region" description="Pro residues" evidence="11">
    <location>
        <begin position="180"/>
        <end position="193"/>
    </location>
</feature>
<dbReference type="PROSITE" id="PS00379">
    <property type="entry name" value="CDP_ALCOHOL_P_TRANSF"/>
    <property type="match status" value="1"/>
</dbReference>
<evidence type="ECO:0000256" key="3">
    <source>
        <dbReference type="ARBA" id="ARBA00022679"/>
    </source>
</evidence>
<evidence type="ECO:0000256" key="10">
    <source>
        <dbReference type="RuleBase" id="RU003750"/>
    </source>
</evidence>
<dbReference type="PANTHER" id="PTHR14269">
    <property type="entry name" value="CDP-DIACYLGLYCEROL--GLYCEROL-3-PHOSPHATE 3-PHOSPHATIDYLTRANSFERASE-RELATED"/>
    <property type="match status" value="1"/>
</dbReference>
<dbReference type="InterPro" id="IPR000462">
    <property type="entry name" value="CDP-OH_P_trans"/>
</dbReference>
<dbReference type="Gene3D" id="1.20.120.1760">
    <property type="match status" value="1"/>
</dbReference>
<dbReference type="EMBL" id="JAQQWE010000001">
    <property type="protein sequence ID" value="KAK7966524.1"/>
    <property type="molecule type" value="Genomic_DNA"/>
</dbReference>
<protein>
    <recommendedName>
        <fullName evidence="14">Cardiolipin synthase</fullName>
    </recommendedName>
</protein>
<dbReference type="PANTHER" id="PTHR14269:SF60">
    <property type="entry name" value="CARDIOLIPIN SYNTHASE (CMP-FORMING)"/>
    <property type="match status" value="1"/>
</dbReference>
<dbReference type="GeneID" id="92070085"/>
<keyword evidence="3 10" id="KW-0808">Transferase</keyword>
<keyword evidence="8" id="KW-0594">Phospholipid biosynthesis</keyword>
<organism evidence="12 13">
    <name type="scientific">Apiospora aurea</name>
    <dbReference type="NCBI Taxonomy" id="335848"/>
    <lineage>
        <taxon>Eukaryota</taxon>
        <taxon>Fungi</taxon>
        <taxon>Dikarya</taxon>
        <taxon>Ascomycota</taxon>
        <taxon>Pezizomycotina</taxon>
        <taxon>Sordariomycetes</taxon>
        <taxon>Xylariomycetidae</taxon>
        <taxon>Amphisphaeriales</taxon>
        <taxon>Apiosporaceae</taxon>
        <taxon>Apiospora</taxon>
    </lineage>
</organism>
<evidence type="ECO:0000256" key="4">
    <source>
        <dbReference type="ARBA" id="ARBA00022692"/>
    </source>
</evidence>
<keyword evidence="13" id="KW-1185">Reference proteome</keyword>
<comment type="subcellular location">
    <subcellularLocation>
        <location evidence="1">Membrane</location>
        <topology evidence="1">Multi-pass membrane protein</topology>
    </subcellularLocation>
</comment>
<comment type="caution">
    <text evidence="12">The sequence shown here is derived from an EMBL/GenBank/DDBJ whole genome shotgun (WGS) entry which is preliminary data.</text>
</comment>
<evidence type="ECO:0000256" key="6">
    <source>
        <dbReference type="ARBA" id="ARBA00023098"/>
    </source>
</evidence>
<evidence type="ECO:0000256" key="9">
    <source>
        <dbReference type="ARBA" id="ARBA00023264"/>
    </source>
</evidence>
<dbReference type="InterPro" id="IPR048254">
    <property type="entry name" value="CDP_ALCOHOL_P_TRANSF_CS"/>
</dbReference>
<dbReference type="Proteomes" id="UP001391051">
    <property type="component" value="Unassembled WGS sequence"/>
</dbReference>
<evidence type="ECO:0000313" key="13">
    <source>
        <dbReference type="Proteomes" id="UP001391051"/>
    </source>
</evidence>
<comment type="similarity">
    <text evidence="10">Belongs to the CDP-alcohol phosphatidyltransferase class-I family.</text>
</comment>
<keyword evidence="4" id="KW-0812">Transmembrane</keyword>
<evidence type="ECO:0000256" key="5">
    <source>
        <dbReference type="ARBA" id="ARBA00022989"/>
    </source>
</evidence>
<accession>A0ABR1QV96</accession>
<evidence type="ECO:0000256" key="11">
    <source>
        <dbReference type="SAM" id="MobiDB-lite"/>
    </source>
</evidence>
<dbReference type="Pfam" id="PF01066">
    <property type="entry name" value="CDP-OH_P_transf"/>
    <property type="match status" value="1"/>
</dbReference>
<evidence type="ECO:0000256" key="7">
    <source>
        <dbReference type="ARBA" id="ARBA00023136"/>
    </source>
</evidence>
<evidence type="ECO:0000256" key="1">
    <source>
        <dbReference type="ARBA" id="ARBA00004141"/>
    </source>
</evidence>
<evidence type="ECO:0000256" key="8">
    <source>
        <dbReference type="ARBA" id="ARBA00023209"/>
    </source>
</evidence>
<dbReference type="InterPro" id="IPR043130">
    <property type="entry name" value="CDP-OH_PTrfase_TM_dom"/>
</dbReference>
<sequence length="410" mass="43830">MMSSRLFLASSGRGANAIRTTVEAPMLLGFGPSSLSSGTTTPVPAAAFVGRTPLPKLARRSLHTPARCQQRLLLLLQHDGQPLGNTLATTLVRANESNPAVVRGRCNIASSSPSIGSRRGYYSGAVALLPSRSRSSCIAGTLHCHRSGRLGTALQSSFQSLSSQSRRLQRQGGNHGPDEPAAPPPADPKPAPPSGLRKVLPIPSLTPHEDIYTVPNLLTASRLVLAPFIGYAILHDAHAWTLGLFVYAGVSDLLDGWIARRWKLQSVVGSVIDPMADKILMTILTVCLATKGALPFWLAGIILGRDVGLGIAAIYYRWISLPPPKTFMRYWDFSLPSAEVRPTTISKYNTFLQLALMGSTVVSPLLTVDVAAALTGLQYTVAATTVWSGLSYVFSKDAVKILSDSKAKKQ</sequence>
<evidence type="ECO:0000313" key="12">
    <source>
        <dbReference type="EMBL" id="KAK7966524.1"/>
    </source>
</evidence>
<evidence type="ECO:0008006" key="14">
    <source>
        <dbReference type="Google" id="ProtNLM"/>
    </source>
</evidence>
<keyword evidence="2" id="KW-0444">Lipid biosynthesis</keyword>
<feature type="region of interest" description="Disordered" evidence="11">
    <location>
        <begin position="161"/>
        <end position="195"/>
    </location>
</feature>
<keyword evidence="7" id="KW-0472">Membrane</keyword>
<reference evidence="12 13" key="1">
    <citation type="submission" date="2023-01" db="EMBL/GenBank/DDBJ databases">
        <title>Analysis of 21 Apiospora genomes using comparative genomics revels a genus with tremendous synthesis potential of carbohydrate active enzymes and secondary metabolites.</title>
        <authorList>
            <person name="Sorensen T."/>
        </authorList>
    </citation>
    <scope>NUCLEOTIDE SEQUENCE [LARGE SCALE GENOMIC DNA]</scope>
    <source>
        <strain evidence="12 13">CBS 24483</strain>
    </source>
</reference>
<keyword evidence="9" id="KW-1208">Phospholipid metabolism</keyword>
<dbReference type="InterPro" id="IPR050324">
    <property type="entry name" value="CDP-alcohol_PTase-I"/>
</dbReference>
<evidence type="ECO:0000256" key="2">
    <source>
        <dbReference type="ARBA" id="ARBA00022516"/>
    </source>
</evidence>
<keyword evidence="6" id="KW-0443">Lipid metabolism</keyword>
<proteinExistence type="inferred from homology"/>
<keyword evidence="5" id="KW-1133">Transmembrane helix</keyword>
<gene>
    <name evidence="12" type="ORF">PG986_000801</name>
</gene>
<dbReference type="RefSeq" id="XP_066705916.1">
    <property type="nucleotide sequence ID" value="XM_066837023.1"/>
</dbReference>
<name>A0ABR1QV96_9PEZI</name>